<comment type="caution">
    <text evidence="1">The sequence shown here is derived from an EMBL/GenBank/DDBJ whole genome shotgun (WGS) entry which is preliminary data.</text>
</comment>
<dbReference type="EMBL" id="AUPC02000244">
    <property type="protein sequence ID" value="POG64284.1"/>
    <property type="molecule type" value="Genomic_DNA"/>
</dbReference>
<keyword evidence="2" id="KW-1185">Reference proteome</keyword>
<evidence type="ECO:0000313" key="1">
    <source>
        <dbReference type="EMBL" id="POG64284.1"/>
    </source>
</evidence>
<gene>
    <name evidence="1" type="ORF">GLOIN_2v1676924</name>
</gene>
<dbReference type="Proteomes" id="UP000018888">
    <property type="component" value="Unassembled WGS sequence"/>
</dbReference>
<proteinExistence type="predicted"/>
<evidence type="ECO:0000313" key="2">
    <source>
        <dbReference type="Proteomes" id="UP000018888"/>
    </source>
</evidence>
<accession>A0A2P4PFW2</accession>
<name>A0A2P4PFW2_RHIID</name>
<organism evidence="1 2">
    <name type="scientific">Rhizophagus irregularis (strain DAOM 181602 / DAOM 197198 / MUCL 43194)</name>
    <name type="common">Arbuscular mycorrhizal fungus</name>
    <name type="synonym">Glomus intraradices</name>
    <dbReference type="NCBI Taxonomy" id="747089"/>
    <lineage>
        <taxon>Eukaryota</taxon>
        <taxon>Fungi</taxon>
        <taxon>Fungi incertae sedis</taxon>
        <taxon>Mucoromycota</taxon>
        <taxon>Glomeromycotina</taxon>
        <taxon>Glomeromycetes</taxon>
        <taxon>Glomerales</taxon>
        <taxon>Glomeraceae</taxon>
        <taxon>Rhizophagus</taxon>
    </lineage>
</organism>
<reference evidence="1 2" key="2">
    <citation type="journal article" date="2018" name="New Phytol.">
        <title>High intraspecific genome diversity in the model arbuscular mycorrhizal symbiont Rhizophagus irregularis.</title>
        <authorList>
            <person name="Chen E.C.H."/>
            <person name="Morin E."/>
            <person name="Beaudet D."/>
            <person name="Noel J."/>
            <person name="Yildirir G."/>
            <person name="Ndikumana S."/>
            <person name="Charron P."/>
            <person name="St-Onge C."/>
            <person name="Giorgi J."/>
            <person name="Kruger M."/>
            <person name="Marton T."/>
            <person name="Ropars J."/>
            <person name="Grigoriev I.V."/>
            <person name="Hainaut M."/>
            <person name="Henrissat B."/>
            <person name="Roux C."/>
            <person name="Martin F."/>
            <person name="Corradi N."/>
        </authorList>
    </citation>
    <scope>NUCLEOTIDE SEQUENCE [LARGE SCALE GENOMIC DNA]</scope>
    <source>
        <strain evidence="1 2">DAOM 197198</strain>
    </source>
</reference>
<protein>
    <submittedName>
        <fullName evidence="1">Uncharacterized protein</fullName>
    </submittedName>
</protein>
<dbReference type="AlphaFoldDB" id="A0A2P4PFW2"/>
<reference evidence="1 2" key="1">
    <citation type="journal article" date="2013" name="Proc. Natl. Acad. Sci. U.S.A.">
        <title>Genome of an arbuscular mycorrhizal fungus provides insight into the oldest plant symbiosis.</title>
        <authorList>
            <person name="Tisserant E."/>
            <person name="Malbreil M."/>
            <person name="Kuo A."/>
            <person name="Kohler A."/>
            <person name="Symeonidi A."/>
            <person name="Balestrini R."/>
            <person name="Charron P."/>
            <person name="Duensing N."/>
            <person name="Frei Dit Frey N."/>
            <person name="Gianinazzi-Pearson V."/>
            <person name="Gilbert L.B."/>
            <person name="Handa Y."/>
            <person name="Herr J.R."/>
            <person name="Hijri M."/>
            <person name="Koul R."/>
            <person name="Kawaguchi M."/>
            <person name="Krajinski F."/>
            <person name="Lammers P.J."/>
            <person name="Masclaux F.G."/>
            <person name="Murat C."/>
            <person name="Morin E."/>
            <person name="Ndikumana S."/>
            <person name="Pagni M."/>
            <person name="Petitpierre D."/>
            <person name="Requena N."/>
            <person name="Rosikiewicz P."/>
            <person name="Riley R."/>
            <person name="Saito K."/>
            <person name="San Clemente H."/>
            <person name="Shapiro H."/>
            <person name="van Tuinen D."/>
            <person name="Becard G."/>
            <person name="Bonfante P."/>
            <person name="Paszkowski U."/>
            <person name="Shachar-Hill Y.Y."/>
            <person name="Tuskan G.A."/>
            <person name="Young P.W."/>
            <person name="Sanders I.R."/>
            <person name="Henrissat B."/>
            <person name="Rensing S.A."/>
            <person name="Grigoriev I.V."/>
            <person name="Corradi N."/>
            <person name="Roux C."/>
            <person name="Martin F."/>
        </authorList>
    </citation>
    <scope>NUCLEOTIDE SEQUENCE [LARGE SCALE GENOMIC DNA]</scope>
    <source>
        <strain evidence="1 2">DAOM 197198</strain>
    </source>
</reference>
<dbReference type="VEuPathDB" id="FungiDB:RhiirFUN_015196"/>
<sequence length="151" mass="17447">MKGKKSFPQNELHLNKYTKIVLNKNLFRYEKILLTMGLGSDEAWLYMPCPVTSTGCASNYRSASNWYHRYCEGMLKIDTSLDILCDDCGTAKDWKDWRFKCGNENHKFYEYATDELDFIHALGTAMSLKAHSPEKRRVVMKIINKISGSLC</sequence>